<dbReference type="OrthoDB" id="10059102at2759"/>
<dbReference type="FunFam" id="2.40.10.10:FF:000002">
    <property type="entry name" value="Transmembrane protease serine"/>
    <property type="match status" value="1"/>
</dbReference>
<keyword evidence="3" id="KW-0645">Protease</keyword>
<dbReference type="VEuPathDB" id="VectorBase:ASIS017150"/>
<gene>
    <name evidence="6" type="ORF">ZHAS_00017461</name>
</gene>
<dbReference type="FunFam" id="2.40.10.10:FF:000068">
    <property type="entry name" value="transmembrane protease serine 2"/>
    <property type="match status" value="1"/>
</dbReference>
<dbReference type="SUPFAM" id="SSF50494">
    <property type="entry name" value="Trypsin-like serine proteases"/>
    <property type="match status" value="1"/>
</dbReference>
<dbReference type="VEuPathDB" id="VectorBase:ASIC017461"/>
<dbReference type="PROSITE" id="PS00135">
    <property type="entry name" value="TRYPSIN_SER"/>
    <property type="match status" value="1"/>
</dbReference>
<sequence>MAQQPGGLAGTNITNVTYVTNITHVMPQSFNGTGPTQTILSPGGSLPPLATTSPPPNVTARWEPIPHYQLPHYDPTGKVLWFPRIIGGSLATSGEFPAMVSLQLIRNSAHVCGGTLLSMGQVLTAAHCVTDVRGVASPPTQYQVMGDDLFVLPQMGNPSRQVRPVRSVTVHPQYDAASFANDIAIVRLASEFRKTETFFPAKRIQRAPTLGDRCSLAGWGVTTEHSSVMSPNLQRINVVISDFGSCNVAFDQMLTKGMLCAGAPGRDACQGDSGGALLCAGGRVAGIVSFGAGCAKPNIPGVYVDVVYYEKWINGVLKNGARRDTAGYMVGLTIVFWCLRYILPK</sequence>
<evidence type="ECO:0000313" key="8">
    <source>
        <dbReference type="Proteomes" id="UP000030765"/>
    </source>
</evidence>
<evidence type="ECO:0000256" key="3">
    <source>
        <dbReference type="RuleBase" id="RU363034"/>
    </source>
</evidence>
<dbReference type="EMBL" id="KE525345">
    <property type="protein sequence ID" value="KFB49364.1"/>
    <property type="molecule type" value="Genomic_DNA"/>
</dbReference>
<dbReference type="CDD" id="cd00190">
    <property type="entry name" value="Tryp_SPc"/>
    <property type="match status" value="1"/>
</dbReference>
<dbReference type="STRING" id="74873.A0A084WGM0"/>
<keyword evidence="3" id="KW-0378">Hydrolase</keyword>
<keyword evidence="8" id="KW-1185">Reference proteome</keyword>
<dbReference type="EnsemblMetazoa" id="ASIC017461-RA">
    <property type="protein sequence ID" value="ASIC017461-PA"/>
    <property type="gene ID" value="ASIC017461"/>
</dbReference>
<dbReference type="OMA" id="WFPRIIG"/>
<keyword evidence="3" id="KW-0720">Serine protease</keyword>
<reference evidence="6 8" key="1">
    <citation type="journal article" date="2014" name="BMC Genomics">
        <title>Genome sequence of Anopheles sinensis provides insight into genetics basis of mosquito competence for malaria parasites.</title>
        <authorList>
            <person name="Zhou D."/>
            <person name="Zhang D."/>
            <person name="Ding G."/>
            <person name="Shi L."/>
            <person name="Hou Q."/>
            <person name="Ye Y."/>
            <person name="Xu Y."/>
            <person name="Zhou H."/>
            <person name="Xiong C."/>
            <person name="Li S."/>
            <person name="Yu J."/>
            <person name="Hong S."/>
            <person name="Yu X."/>
            <person name="Zou P."/>
            <person name="Chen C."/>
            <person name="Chang X."/>
            <person name="Wang W."/>
            <person name="Lv Y."/>
            <person name="Sun Y."/>
            <person name="Ma L."/>
            <person name="Shen B."/>
            <person name="Zhu C."/>
        </authorList>
    </citation>
    <scope>NUCLEOTIDE SEQUENCE [LARGE SCALE GENOMIC DNA]</scope>
</reference>
<dbReference type="InterPro" id="IPR001314">
    <property type="entry name" value="Peptidase_S1A"/>
</dbReference>
<dbReference type="PANTHER" id="PTHR24252">
    <property type="entry name" value="ACROSIN-RELATED"/>
    <property type="match status" value="1"/>
</dbReference>
<dbReference type="InterPro" id="IPR033116">
    <property type="entry name" value="TRYPSIN_SER"/>
</dbReference>
<dbReference type="AlphaFoldDB" id="A0A084WGM0"/>
<keyword evidence="1" id="KW-1015">Disulfide bond</keyword>
<dbReference type="GO" id="GO:0006508">
    <property type="term" value="P:proteolysis"/>
    <property type="evidence" value="ECO:0007669"/>
    <property type="project" value="UniProtKB-KW"/>
</dbReference>
<dbReference type="Proteomes" id="UP000030765">
    <property type="component" value="Unassembled WGS sequence"/>
</dbReference>
<comment type="similarity">
    <text evidence="2">Belongs to the peptidase S1 family. CLIP subfamily.</text>
</comment>
<dbReference type="PROSITE" id="PS50240">
    <property type="entry name" value="TRYPSIN_DOM"/>
    <property type="match status" value="1"/>
</dbReference>
<dbReference type="PRINTS" id="PR00722">
    <property type="entry name" value="CHYMOTRYPSIN"/>
</dbReference>
<name>A0A084WGM0_ANOSI</name>
<protein>
    <submittedName>
        <fullName evidence="6">AGAP011590-PA-like protein</fullName>
    </submittedName>
</protein>
<evidence type="ECO:0000256" key="4">
    <source>
        <dbReference type="SAM" id="MobiDB-lite"/>
    </source>
</evidence>
<organism evidence="6">
    <name type="scientific">Anopheles sinensis</name>
    <name type="common">Mosquito</name>
    <dbReference type="NCBI Taxonomy" id="74873"/>
    <lineage>
        <taxon>Eukaryota</taxon>
        <taxon>Metazoa</taxon>
        <taxon>Ecdysozoa</taxon>
        <taxon>Arthropoda</taxon>
        <taxon>Hexapoda</taxon>
        <taxon>Insecta</taxon>
        <taxon>Pterygota</taxon>
        <taxon>Neoptera</taxon>
        <taxon>Endopterygota</taxon>
        <taxon>Diptera</taxon>
        <taxon>Nematocera</taxon>
        <taxon>Culicoidea</taxon>
        <taxon>Culicidae</taxon>
        <taxon>Anophelinae</taxon>
        <taxon>Anopheles</taxon>
    </lineage>
</organism>
<dbReference type="InterPro" id="IPR043504">
    <property type="entry name" value="Peptidase_S1_PA_chymotrypsin"/>
</dbReference>
<dbReference type="SMART" id="SM00020">
    <property type="entry name" value="Tryp_SPc"/>
    <property type="match status" value="1"/>
</dbReference>
<dbReference type="Pfam" id="PF00089">
    <property type="entry name" value="Trypsin"/>
    <property type="match status" value="1"/>
</dbReference>
<dbReference type="InterPro" id="IPR009003">
    <property type="entry name" value="Peptidase_S1_PA"/>
</dbReference>
<dbReference type="PROSITE" id="PS00134">
    <property type="entry name" value="TRYPSIN_HIS"/>
    <property type="match status" value="1"/>
</dbReference>
<evidence type="ECO:0000256" key="2">
    <source>
        <dbReference type="ARBA" id="ARBA00024195"/>
    </source>
</evidence>
<evidence type="ECO:0000256" key="1">
    <source>
        <dbReference type="ARBA" id="ARBA00023157"/>
    </source>
</evidence>
<feature type="region of interest" description="Disordered" evidence="4">
    <location>
        <begin position="33"/>
        <end position="56"/>
    </location>
</feature>
<dbReference type="InterPro" id="IPR018114">
    <property type="entry name" value="TRYPSIN_HIS"/>
</dbReference>
<evidence type="ECO:0000259" key="5">
    <source>
        <dbReference type="PROSITE" id="PS50240"/>
    </source>
</evidence>
<proteinExistence type="inferred from homology"/>
<dbReference type="InterPro" id="IPR001254">
    <property type="entry name" value="Trypsin_dom"/>
</dbReference>
<dbReference type="PANTHER" id="PTHR24252:SF7">
    <property type="entry name" value="HYALIN"/>
    <property type="match status" value="1"/>
</dbReference>
<dbReference type="EMBL" id="ATLV01023617">
    <property type="status" value="NOT_ANNOTATED_CDS"/>
    <property type="molecule type" value="Genomic_DNA"/>
</dbReference>
<reference evidence="7" key="2">
    <citation type="submission" date="2020-05" db="UniProtKB">
        <authorList>
            <consortium name="EnsemblMetazoa"/>
        </authorList>
    </citation>
    <scope>IDENTIFICATION</scope>
</reference>
<dbReference type="Gene3D" id="2.40.10.10">
    <property type="entry name" value="Trypsin-like serine proteases"/>
    <property type="match status" value="1"/>
</dbReference>
<evidence type="ECO:0000313" key="6">
    <source>
        <dbReference type="EMBL" id="KFB49364.1"/>
    </source>
</evidence>
<feature type="domain" description="Peptidase S1" evidence="5">
    <location>
        <begin position="85"/>
        <end position="318"/>
    </location>
</feature>
<evidence type="ECO:0000313" key="7">
    <source>
        <dbReference type="EnsemblMetazoa" id="ASIC017461-PA"/>
    </source>
</evidence>
<accession>A0A084WGM0</accession>
<dbReference type="GO" id="GO:0004252">
    <property type="term" value="F:serine-type endopeptidase activity"/>
    <property type="evidence" value="ECO:0007669"/>
    <property type="project" value="InterPro"/>
</dbReference>